<dbReference type="AlphaFoldDB" id="A0AAQ4E6H3"/>
<feature type="compositionally biased region" description="Basic residues" evidence="1">
    <location>
        <begin position="59"/>
        <end position="71"/>
    </location>
</feature>
<evidence type="ECO:0000313" key="3">
    <source>
        <dbReference type="Proteomes" id="UP001321473"/>
    </source>
</evidence>
<dbReference type="EMBL" id="JARKHS020021315">
    <property type="protein sequence ID" value="KAK8770311.1"/>
    <property type="molecule type" value="Genomic_DNA"/>
</dbReference>
<evidence type="ECO:0000256" key="1">
    <source>
        <dbReference type="SAM" id="MobiDB-lite"/>
    </source>
</evidence>
<keyword evidence="3" id="KW-1185">Reference proteome</keyword>
<sequence>MSAASFLFVLGAPTAREHDHVTLAHVLSQSVKGAESEKTQLEFTGAAAGCSSAQVPGTHKAKPSPAHHSRFRVNEAST</sequence>
<proteinExistence type="predicted"/>
<dbReference type="Proteomes" id="UP001321473">
    <property type="component" value="Unassembled WGS sequence"/>
</dbReference>
<gene>
    <name evidence="2" type="ORF">V5799_013225</name>
</gene>
<organism evidence="2 3">
    <name type="scientific">Amblyomma americanum</name>
    <name type="common">Lone star tick</name>
    <dbReference type="NCBI Taxonomy" id="6943"/>
    <lineage>
        <taxon>Eukaryota</taxon>
        <taxon>Metazoa</taxon>
        <taxon>Ecdysozoa</taxon>
        <taxon>Arthropoda</taxon>
        <taxon>Chelicerata</taxon>
        <taxon>Arachnida</taxon>
        <taxon>Acari</taxon>
        <taxon>Parasitiformes</taxon>
        <taxon>Ixodida</taxon>
        <taxon>Ixodoidea</taxon>
        <taxon>Ixodidae</taxon>
        <taxon>Amblyomminae</taxon>
        <taxon>Amblyomma</taxon>
    </lineage>
</organism>
<reference evidence="2 3" key="1">
    <citation type="journal article" date="2023" name="Arcadia Sci">
        <title>De novo assembly of a long-read Amblyomma americanum tick genome.</title>
        <authorList>
            <person name="Chou S."/>
            <person name="Poskanzer K.E."/>
            <person name="Rollins M."/>
            <person name="Thuy-Boun P.S."/>
        </authorList>
    </citation>
    <scope>NUCLEOTIDE SEQUENCE [LARGE SCALE GENOMIC DNA]</scope>
    <source>
        <strain evidence="2">F_SG_1</strain>
        <tissue evidence="2">Salivary glands</tissue>
    </source>
</reference>
<name>A0AAQ4E6H3_AMBAM</name>
<comment type="caution">
    <text evidence="2">The sequence shown here is derived from an EMBL/GenBank/DDBJ whole genome shotgun (WGS) entry which is preliminary data.</text>
</comment>
<evidence type="ECO:0000313" key="2">
    <source>
        <dbReference type="EMBL" id="KAK8770311.1"/>
    </source>
</evidence>
<protein>
    <submittedName>
        <fullName evidence="2">Uncharacterized protein</fullName>
    </submittedName>
</protein>
<feature type="region of interest" description="Disordered" evidence="1">
    <location>
        <begin position="54"/>
        <end position="78"/>
    </location>
</feature>
<accession>A0AAQ4E6H3</accession>